<dbReference type="Pfam" id="PF00849">
    <property type="entry name" value="PseudoU_synth_2"/>
    <property type="match status" value="1"/>
</dbReference>
<protein>
    <recommendedName>
        <fullName evidence="4">Pseudouridine synthase</fullName>
        <ecNumber evidence="4">5.4.99.-</ecNumber>
    </recommendedName>
</protein>
<dbReference type="RefSeq" id="WP_258210903.1">
    <property type="nucleotide sequence ID" value="NZ_CP102734.1"/>
</dbReference>
<dbReference type="SUPFAM" id="SSF55120">
    <property type="entry name" value="Pseudouridine synthase"/>
    <property type="match status" value="1"/>
</dbReference>
<keyword evidence="3 4" id="KW-0413">Isomerase</keyword>
<dbReference type="InterPro" id="IPR020094">
    <property type="entry name" value="TruA/RsuA/RluB/E/F_N"/>
</dbReference>
<keyword evidence="7" id="KW-1185">Reference proteome</keyword>
<dbReference type="EC" id="5.4.99.-" evidence="4"/>
<dbReference type="PANTHER" id="PTHR47683">
    <property type="entry name" value="PSEUDOURIDINE SYNTHASE FAMILY PROTEIN-RELATED"/>
    <property type="match status" value="1"/>
</dbReference>
<name>A0ABY5RAC1_9MOLU</name>
<dbReference type="InterPro" id="IPR006145">
    <property type="entry name" value="PsdUridine_synth_RsuA/RluA"/>
</dbReference>
<dbReference type="InterPro" id="IPR000748">
    <property type="entry name" value="PsdUridine_synth_RsuA/RluB/E/F"/>
</dbReference>
<dbReference type="PROSITE" id="PS01149">
    <property type="entry name" value="PSI_RSU"/>
    <property type="match status" value="1"/>
</dbReference>
<dbReference type="InterPro" id="IPR050343">
    <property type="entry name" value="RsuA_PseudoU_synthase"/>
</dbReference>
<evidence type="ECO:0000313" key="6">
    <source>
        <dbReference type="EMBL" id="UVD81729.1"/>
    </source>
</evidence>
<accession>A0ABY5RAC1</accession>
<dbReference type="Gene3D" id="3.30.70.580">
    <property type="entry name" value="Pseudouridine synthase I, catalytic domain, N-terminal subdomain"/>
    <property type="match status" value="1"/>
</dbReference>
<dbReference type="InterPro" id="IPR018496">
    <property type="entry name" value="PsdUridine_synth_RsuA/RluB_CS"/>
</dbReference>
<dbReference type="InterPro" id="IPR042092">
    <property type="entry name" value="PsdUridine_s_RsuA/RluB/E/F_cat"/>
</dbReference>
<dbReference type="PANTHER" id="PTHR47683:SF4">
    <property type="entry name" value="PSEUDOURIDINE SYNTHASE"/>
    <property type="match status" value="1"/>
</dbReference>
<evidence type="ECO:0000313" key="7">
    <source>
        <dbReference type="Proteomes" id="UP001059252"/>
    </source>
</evidence>
<keyword evidence="2" id="KW-0694">RNA-binding</keyword>
<gene>
    <name evidence="6" type="ORF">NV226_00190</name>
</gene>
<evidence type="ECO:0000256" key="3">
    <source>
        <dbReference type="ARBA" id="ARBA00023235"/>
    </source>
</evidence>
<organism evidence="6 7">
    <name type="scientific">Mycoplasma iguanae</name>
    <dbReference type="NCBI Taxonomy" id="292461"/>
    <lineage>
        <taxon>Bacteria</taxon>
        <taxon>Bacillati</taxon>
        <taxon>Mycoplasmatota</taxon>
        <taxon>Mollicutes</taxon>
        <taxon>Mycoplasmataceae</taxon>
        <taxon>Mycoplasma</taxon>
    </lineage>
</organism>
<dbReference type="Proteomes" id="UP001059252">
    <property type="component" value="Chromosome"/>
</dbReference>
<sequence>MSKKEFIYLALNKPKGYVSALKDNLNPTILELVQEPTQNLHIVGRLDKDTTGLILLTNDGSFTHRITHPKKHVAKNYEVTLLKPFSEKDKEFLEKPFAIDYGKTPIKGGKVNILNEYKIHLAIQEGKYHQVKKMIFNIDNEVVALHRIAIGKLKLSDLKLEIGQYKKIKKEDVI</sequence>
<evidence type="ECO:0000256" key="2">
    <source>
        <dbReference type="ARBA" id="ARBA00022884"/>
    </source>
</evidence>
<dbReference type="Gene3D" id="3.30.70.1560">
    <property type="entry name" value="Alpha-L RNA-binding motif"/>
    <property type="match status" value="1"/>
</dbReference>
<dbReference type="NCBIfam" id="TIGR00093">
    <property type="entry name" value="pseudouridine synthase"/>
    <property type="match status" value="1"/>
</dbReference>
<evidence type="ECO:0000259" key="5">
    <source>
        <dbReference type="Pfam" id="PF00849"/>
    </source>
</evidence>
<proteinExistence type="inferred from homology"/>
<comment type="similarity">
    <text evidence="1 4">Belongs to the pseudouridine synthase RsuA family.</text>
</comment>
<evidence type="ECO:0000256" key="4">
    <source>
        <dbReference type="RuleBase" id="RU003887"/>
    </source>
</evidence>
<feature type="domain" description="Pseudouridine synthase RsuA/RluA-like" evidence="5">
    <location>
        <begin position="8"/>
        <end position="134"/>
    </location>
</feature>
<evidence type="ECO:0000256" key="1">
    <source>
        <dbReference type="ARBA" id="ARBA00008348"/>
    </source>
</evidence>
<dbReference type="InterPro" id="IPR020103">
    <property type="entry name" value="PsdUridine_synth_cat_dom_sf"/>
</dbReference>
<dbReference type="EMBL" id="CP102734">
    <property type="protein sequence ID" value="UVD81729.1"/>
    <property type="molecule type" value="Genomic_DNA"/>
</dbReference>
<reference evidence="6" key="1">
    <citation type="submission" date="2022-08" db="EMBL/GenBank/DDBJ databases">
        <title>Complete genome of Mycoplasma iguanae type strain 2327.</title>
        <authorList>
            <person name="Spergser J."/>
        </authorList>
    </citation>
    <scope>NUCLEOTIDE SEQUENCE</scope>
    <source>
        <strain evidence="6">2327</strain>
    </source>
</reference>